<accession>A0AAC9VUK2</accession>
<dbReference type="KEGG" id="mmal:CKJ54_13255"/>
<evidence type="ECO:0000313" key="2">
    <source>
        <dbReference type="Proteomes" id="UP000216246"/>
    </source>
</evidence>
<organism evidence="1 2">
    <name type="scientific">Mycobacterium marseillense</name>
    <dbReference type="NCBI Taxonomy" id="701042"/>
    <lineage>
        <taxon>Bacteria</taxon>
        <taxon>Bacillati</taxon>
        <taxon>Actinomycetota</taxon>
        <taxon>Actinomycetes</taxon>
        <taxon>Mycobacteriales</taxon>
        <taxon>Mycobacteriaceae</taxon>
        <taxon>Mycobacterium</taxon>
        <taxon>Mycobacterium avium complex (MAC)</taxon>
    </lineage>
</organism>
<evidence type="ECO:0000313" key="1">
    <source>
        <dbReference type="EMBL" id="ASW90734.1"/>
    </source>
</evidence>
<proteinExistence type="predicted"/>
<dbReference type="EMBL" id="CP023147">
    <property type="protein sequence ID" value="ASW90734.1"/>
    <property type="molecule type" value="Genomic_DNA"/>
</dbReference>
<protein>
    <submittedName>
        <fullName evidence="1">Uncharacterized protein</fullName>
    </submittedName>
</protein>
<name>A0AAC9VUK2_9MYCO</name>
<sequence>MQRLLAGSRAAVTLDHSADPILSLLSSDDLAHLGVTPADVAGGLNTLERYRFLSLPAGSAAGDAARRLFDHGRGEDAFTECVYAGTGGTPEDVLGPLAGQA</sequence>
<dbReference type="AlphaFoldDB" id="A0AAC9VUK2"/>
<gene>
    <name evidence="1" type="ORF">CKJ54_13255</name>
</gene>
<dbReference type="Proteomes" id="UP000216246">
    <property type="component" value="Chromosome"/>
</dbReference>
<reference evidence="1 2" key="1">
    <citation type="submission" date="2017-08" db="EMBL/GenBank/DDBJ databases">
        <title>Phylogentic analysis of Mycobacterium avium complex whole genomes.</title>
        <authorList>
            <person name="Caverly L.J."/>
            <person name="Spilker T."/>
            <person name="LiPuma J."/>
        </authorList>
    </citation>
    <scope>NUCLEOTIDE SEQUENCE [LARGE SCALE GENOMIC DNA]</scope>
    <source>
        <strain evidence="1 2">FLAC0026</strain>
    </source>
</reference>